<proteinExistence type="predicted"/>
<dbReference type="Proteomes" id="UP000002029">
    <property type="component" value="Chromosome"/>
</dbReference>
<dbReference type="SUPFAM" id="SSF53756">
    <property type="entry name" value="UDP-Glycosyltransferase/glycogen phosphorylase"/>
    <property type="match status" value="1"/>
</dbReference>
<dbReference type="eggNOG" id="COG0438">
    <property type="taxonomic scope" value="Bacteria"/>
</dbReference>
<dbReference type="EMBL" id="CP001814">
    <property type="protein sequence ID" value="ACZ84356.1"/>
    <property type="molecule type" value="Genomic_DNA"/>
</dbReference>
<dbReference type="KEGG" id="sro:Sros_1361"/>
<dbReference type="PANTHER" id="PTHR12526">
    <property type="entry name" value="GLYCOSYLTRANSFERASE"/>
    <property type="match status" value="1"/>
</dbReference>
<evidence type="ECO:0000313" key="2">
    <source>
        <dbReference type="Proteomes" id="UP000002029"/>
    </source>
</evidence>
<accession>D2BEJ3</accession>
<name>D2BEJ3_STRRD</name>
<dbReference type="RefSeq" id="WP_012888101.1">
    <property type="nucleotide sequence ID" value="NC_013595.1"/>
</dbReference>
<dbReference type="AlphaFoldDB" id="D2BEJ3"/>
<evidence type="ECO:0000313" key="1">
    <source>
        <dbReference type="EMBL" id="ACZ84356.1"/>
    </source>
</evidence>
<gene>
    <name evidence="1" type="ordered locus">Sros_1361</name>
</gene>
<dbReference type="CAZy" id="GT4">
    <property type="family name" value="Glycosyltransferase Family 4"/>
</dbReference>
<dbReference type="CDD" id="cd03801">
    <property type="entry name" value="GT4_PimA-like"/>
    <property type="match status" value="1"/>
</dbReference>
<organism evidence="1 2">
    <name type="scientific">Streptosporangium roseum (strain ATCC 12428 / DSM 43021 / JCM 3005 / KCTC 9067 / NCIMB 10171 / NRRL 2505 / NI 9100)</name>
    <dbReference type="NCBI Taxonomy" id="479432"/>
    <lineage>
        <taxon>Bacteria</taxon>
        <taxon>Bacillati</taxon>
        <taxon>Actinomycetota</taxon>
        <taxon>Actinomycetes</taxon>
        <taxon>Streptosporangiales</taxon>
        <taxon>Streptosporangiaceae</taxon>
        <taxon>Streptosporangium</taxon>
    </lineage>
</organism>
<dbReference type="Gene3D" id="3.40.50.2000">
    <property type="entry name" value="Glycogen Phosphorylase B"/>
    <property type="match status" value="2"/>
</dbReference>
<reference evidence="1 2" key="1">
    <citation type="journal article" date="2010" name="Stand. Genomic Sci.">
        <title>Complete genome sequence of Streptosporangium roseum type strain (NI 9100).</title>
        <authorList>
            <person name="Nolan M."/>
            <person name="Sikorski J."/>
            <person name="Jando M."/>
            <person name="Lucas S."/>
            <person name="Lapidus A."/>
            <person name="Glavina Del Rio T."/>
            <person name="Chen F."/>
            <person name="Tice H."/>
            <person name="Pitluck S."/>
            <person name="Cheng J.F."/>
            <person name="Chertkov O."/>
            <person name="Sims D."/>
            <person name="Meincke L."/>
            <person name="Brettin T."/>
            <person name="Han C."/>
            <person name="Detter J.C."/>
            <person name="Bruce D."/>
            <person name="Goodwin L."/>
            <person name="Land M."/>
            <person name="Hauser L."/>
            <person name="Chang Y.J."/>
            <person name="Jeffries C.D."/>
            <person name="Ivanova N."/>
            <person name="Mavromatis K."/>
            <person name="Mikhailova N."/>
            <person name="Chen A."/>
            <person name="Palaniappan K."/>
            <person name="Chain P."/>
            <person name="Rohde M."/>
            <person name="Goker M."/>
            <person name="Bristow J."/>
            <person name="Eisen J.A."/>
            <person name="Markowitz V."/>
            <person name="Hugenholtz P."/>
            <person name="Kyrpides N.C."/>
            <person name="Klenk H.P."/>
        </authorList>
    </citation>
    <scope>NUCLEOTIDE SEQUENCE [LARGE SCALE GENOMIC DNA]</scope>
    <source>
        <strain evidence="2">ATCC 12428 / DSM 43021 / JCM 3005 / NI 9100</strain>
    </source>
</reference>
<dbReference type="OrthoDB" id="9815351at2"/>
<keyword evidence="2" id="KW-1185">Reference proteome</keyword>
<dbReference type="Pfam" id="PF13692">
    <property type="entry name" value="Glyco_trans_1_4"/>
    <property type="match status" value="1"/>
</dbReference>
<dbReference type="HOGENOM" id="CLU_009583_36_0_11"/>
<protein>
    <submittedName>
        <fullName evidence="1">Glycosyltransferase-like protein</fullName>
    </submittedName>
</protein>
<dbReference type="STRING" id="479432.Sros_1361"/>
<sequence length="373" mass="40963">MRVCVGTIVHHPEDARIMHRQIRALLDAGHEITYVAPFTDCNVTPDPRIRAVDVPRALGRHRRRALKAARGALKRGAEGADLLVVHDIELLLRLPRRRPVTVWDVHEDTAAALEAKTYLPELLRRTLPSLIRRVEARAEDRLHLVLAEEAYRERFSGSHPVVPNTTYVPHRPPPPPGRNRVVYVGQLSRARGAAELVELARRLLPHGIRTDLVGAADAEIRPMLRDAQRQGLLDWYGYVPNQHALRMAEGAIAGLSLLHDVPNYRQSMPTKVVEYMSRGLPVVTTPLPAAAALVGRTGCGVVTPFGDVDAVLGAVLALRDDPGGAAAMGARGYEEALRHYDWPAHAGEFVGLLEGWATASAAPARAHRRPLVV</sequence>